<evidence type="ECO:0000313" key="4">
    <source>
        <dbReference type="EMBL" id="AYD89430.1"/>
    </source>
</evidence>
<evidence type="ECO:0000256" key="1">
    <source>
        <dbReference type="ARBA" id="ARBA00005582"/>
    </source>
</evidence>
<keyword evidence="5" id="KW-1185">Reference proteome</keyword>
<proteinExistence type="inferred from homology"/>
<gene>
    <name evidence="4" type="ORF">D5R93_03990</name>
</gene>
<dbReference type="PANTHER" id="PTHR43736">
    <property type="entry name" value="ADP-RIBOSE PYROPHOSPHATASE"/>
    <property type="match status" value="1"/>
</dbReference>
<name>A0ABN5PMC1_9ACTO</name>
<reference evidence="4 5" key="1">
    <citation type="submission" date="2018-09" db="EMBL/GenBank/DDBJ databases">
        <authorList>
            <person name="Li J."/>
        </authorList>
    </citation>
    <scope>NUCLEOTIDE SEQUENCE [LARGE SCALE GENOMIC DNA]</scope>
    <source>
        <strain evidence="4 5">2129</strain>
    </source>
</reference>
<dbReference type="PROSITE" id="PS51462">
    <property type="entry name" value="NUDIX"/>
    <property type="match status" value="1"/>
</dbReference>
<comment type="similarity">
    <text evidence="1">Belongs to the Nudix hydrolase family.</text>
</comment>
<dbReference type="RefSeq" id="WP_120203946.1">
    <property type="nucleotide sequence ID" value="NZ_CP032514.1"/>
</dbReference>
<evidence type="ECO:0000259" key="3">
    <source>
        <dbReference type="PROSITE" id="PS51462"/>
    </source>
</evidence>
<organism evidence="4 5">
    <name type="scientific">Actinomyces lilanjuaniae</name>
    <dbReference type="NCBI Taxonomy" id="2321394"/>
    <lineage>
        <taxon>Bacteria</taxon>
        <taxon>Bacillati</taxon>
        <taxon>Actinomycetota</taxon>
        <taxon>Actinomycetes</taxon>
        <taxon>Actinomycetales</taxon>
        <taxon>Actinomycetaceae</taxon>
        <taxon>Actinomyces</taxon>
    </lineage>
</organism>
<dbReference type="Gene3D" id="3.90.79.10">
    <property type="entry name" value="Nucleoside Triphosphate Pyrophosphohydrolase"/>
    <property type="match status" value="1"/>
</dbReference>
<dbReference type="Pfam" id="PF00293">
    <property type="entry name" value="NUDIX"/>
    <property type="match status" value="1"/>
</dbReference>
<evidence type="ECO:0000256" key="2">
    <source>
        <dbReference type="ARBA" id="ARBA00022801"/>
    </source>
</evidence>
<dbReference type="PROSITE" id="PS00893">
    <property type="entry name" value="NUDIX_BOX"/>
    <property type="match status" value="1"/>
</dbReference>
<protein>
    <submittedName>
        <fullName evidence="4">NUDIX domain-containing protein</fullName>
    </submittedName>
</protein>
<dbReference type="Proteomes" id="UP000273001">
    <property type="component" value="Chromosome"/>
</dbReference>
<dbReference type="InterPro" id="IPR015797">
    <property type="entry name" value="NUDIX_hydrolase-like_dom_sf"/>
</dbReference>
<dbReference type="InterPro" id="IPR000086">
    <property type="entry name" value="NUDIX_hydrolase_dom"/>
</dbReference>
<dbReference type="PANTHER" id="PTHR43736:SF1">
    <property type="entry name" value="DIHYDRONEOPTERIN TRIPHOSPHATE DIPHOSPHATASE"/>
    <property type="match status" value="1"/>
</dbReference>
<dbReference type="EMBL" id="CP032514">
    <property type="protein sequence ID" value="AYD89430.1"/>
    <property type="molecule type" value="Genomic_DNA"/>
</dbReference>
<sequence>MRSDAEEGQPLVKCAAAIVRDDRVLLIRKRGTTALISPGGKLEAGESHLDCLRRELSEELGASLASATYFGTYEDVSVFDQGRSITIVVYICDIAGDPQPHSEIEALEWLPVTCLPGGESTFQRRVIPDIARASGRC</sequence>
<dbReference type="CDD" id="cd04690">
    <property type="entry name" value="NUDIX_Hydrolase"/>
    <property type="match status" value="1"/>
</dbReference>
<keyword evidence="2" id="KW-0378">Hydrolase</keyword>
<accession>A0ABN5PMC1</accession>
<evidence type="ECO:0000313" key="5">
    <source>
        <dbReference type="Proteomes" id="UP000273001"/>
    </source>
</evidence>
<feature type="domain" description="Nudix hydrolase" evidence="3">
    <location>
        <begin position="9"/>
        <end position="132"/>
    </location>
</feature>
<dbReference type="SUPFAM" id="SSF55811">
    <property type="entry name" value="Nudix"/>
    <property type="match status" value="1"/>
</dbReference>
<dbReference type="InterPro" id="IPR020084">
    <property type="entry name" value="NUDIX_hydrolase_CS"/>
</dbReference>